<dbReference type="Proteomes" id="UP000679126">
    <property type="component" value="Unassembled WGS sequence"/>
</dbReference>
<evidence type="ECO:0000256" key="2">
    <source>
        <dbReference type="ARBA" id="ARBA00022723"/>
    </source>
</evidence>
<evidence type="ECO:0000313" key="8">
    <source>
        <dbReference type="EMBL" id="MBO9153165.1"/>
    </source>
</evidence>
<feature type="region of interest" description="Disordered" evidence="5">
    <location>
        <begin position="473"/>
        <end position="495"/>
    </location>
</feature>
<dbReference type="PROSITE" id="PS00149">
    <property type="entry name" value="SULFATASE_2"/>
    <property type="match status" value="1"/>
</dbReference>
<dbReference type="PANTHER" id="PTHR42693">
    <property type="entry name" value="ARYLSULFATASE FAMILY MEMBER"/>
    <property type="match status" value="1"/>
</dbReference>
<evidence type="ECO:0000256" key="4">
    <source>
        <dbReference type="ARBA" id="ARBA00022837"/>
    </source>
</evidence>
<sequence>MKTLVFLTFTLLSATGASAQKNSTRPNIIYILADDMGIGDARCYNPSGKIATPNTDKMAARGMRFTDAHSGSAVCTPTRYGILTGRYSWRSRLQSGVLNGYSPPLIDSARLTVPQLLKNNGYSTGIIGKWHLGMTWAMNGKTPDFTQPLRHTPLSNGFDYYFGISASLDMPPYVFIENDQLTEMPTDTVVAKQYPNTRPGPKGPGFVFEHALQTMANKTQAYIQDHKQHPFFLYLALPSPHTPLAAGAAFKGKSGICNYADYVMETDWLLGQVMTYLEQEGLVDNTLLIFTSDNGYAPYAEYDKLKAAGHDPSAGFRGNKADLYEGGHRIPFLVQWPGKVKPGTVNAATVCLTDLMATCAAIVGKPLPPDAGPDSFSLLPLLQGRNKQYKRTSTIHHSISGHFAIRQGDWKLLLSPGSGGWSEPRDPAARKQGLPERQLFNLRTDKAERHNLQASEPAVVARLTALLQELIDKGRSTPGPVQSNDVAVDMRKEKS</sequence>
<evidence type="ECO:0000256" key="6">
    <source>
        <dbReference type="SAM" id="SignalP"/>
    </source>
</evidence>
<dbReference type="RefSeq" id="WP_209146138.1">
    <property type="nucleotide sequence ID" value="NZ_JAGHKP010000002.1"/>
</dbReference>
<dbReference type="InterPro" id="IPR017850">
    <property type="entry name" value="Alkaline_phosphatase_core_sf"/>
</dbReference>
<feature type="chain" id="PRO_5046505582" evidence="6">
    <location>
        <begin position="20"/>
        <end position="495"/>
    </location>
</feature>
<reference evidence="9" key="1">
    <citation type="submission" date="2021-03" db="EMBL/GenBank/DDBJ databases">
        <title>Assistant Professor.</title>
        <authorList>
            <person name="Huq M.A."/>
        </authorList>
    </citation>
    <scope>NUCLEOTIDE SEQUENCE [LARGE SCALE GENOMIC DNA]</scope>
    <source>
        <strain evidence="9">MAH-28</strain>
    </source>
</reference>
<organism evidence="8 9">
    <name type="scientific">Chitinophaga chungangae</name>
    <dbReference type="NCBI Taxonomy" id="2821488"/>
    <lineage>
        <taxon>Bacteria</taxon>
        <taxon>Pseudomonadati</taxon>
        <taxon>Bacteroidota</taxon>
        <taxon>Chitinophagia</taxon>
        <taxon>Chitinophagales</taxon>
        <taxon>Chitinophagaceae</taxon>
        <taxon>Chitinophaga</taxon>
    </lineage>
</organism>
<gene>
    <name evidence="8" type="ORF">J7I43_13140</name>
</gene>
<evidence type="ECO:0000259" key="7">
    <source>
        <dbReference type="Pfam" id="PF00884"/>
    </source>
</evidence>
<keyword evidence="3" id="KW-0378">Hydrolase</keyword>
<comment type="caution">
    <text evidence="8">The sequence shown here is derived from an EMBL/GenBank/DDBJ whole genome shotgun (WGS) entry which is preliminary data.</text>
</comment>
<dbReference type="InterPro" id="IPR024607">
    <property type="entry name" value="Sulfatase_CS"/>
</dbReference>
<dbReference type="Gene3D" id="3.30.1120.10">
    <property type="match status" value="1"/>
</dbReference>
<dbReference type="EMBL" id="JAGHKP010000002">
    <property type="protein sequence ID" value="MBO9153165.1"/>
    <property type="molecule type" value="Genomic_DNA"/>
</dbReference>
<dbReference type="InterPro" id="IPR050738">
    <property type="entry name" value="Sulfatase"/>
</dbReference>
<dbReference type="Gene3D" id="3.40.720.10">
    <property type="entry name" value="Alkaline Phosphatase, subunit A"/>
    <property type="match status" value="1"/>
</dbReference>
<evidence type="ECO:0000256" key="3">
    <source>
        <dbReference type="ARBA" id="ARBA00022801"/>
    </source>
</evidence>
<dbReference type="Pfam" id="PF00884">
    <property type="entry name" value="Sulfatase"/>
    <property type="match status" value="1"/>
</dbReference>
<keyword evidence="2" id="KW-0479">Metal-binding</keyword>
<proteinExistence type="inferred from homology"/>
<dbReference type="PANTHER" id="PTHR42693:SF53">
    <property type="entry name" value="ENDO-4-O-SULFATASE"/>
    <property type="match status" value="1"/>
</dbReference>
<evidence type="ECO:0000256" key="1">
    <source>
        <dbReference type="ARBA" id="ARBA00008779"/>
    </source>
</evidence>
<dbReference type="PROSITE" id="PS00523">
    <property type="entry name" value="SULFATASE_1"/>
    <property type="match status" value="1"/>
</dbReference>
<name>A0ABS3YEQ4_9BACT</name>
<dbReference type="SUPFAM" id="SSF53649">
    <property type="entry name" value="Alkaline phosphatase-like"/>
    <property type="match status" value="1"/>
</dbReference>
<keyword evidence="4" id="KW-0106">Calcium</keyword>
<feature type="signal peptide" evidence="6">
    <location>
        <begin position="1"/>
        <end position="19"/>
    </location>
</feature>
<evidence type="ECO:0000313" key="9">
    <source>
        <dbReference type="Proteomes" id="UP000679126"/>
    </source>
</evidence>
<comment type="similarity">
    <text evidence="1">Belongs to the sulfatase family.</text>
</comment>
<protein>
    <submittedName>
        <fullName evidence="8">Arylsulfatase</fullName>
    </submittedName>
</protein>
<dbReference type="CDD" id="cd16143">
    <property type="entry name" value="ARS_like"/>
    <property type="match status" value="1"/>
</dbReference>
<dbReference type="InterPro" id="IPR000917">
    <property type="entry name" value="Sulfatase_N"/>
</dbReference>
<keyword evidence="9" id="KW-1185">Reference proteome</keyword>
<keyword evidence="6" id="KW-0732">Signal</keyword>
<feature type="domain" description="Sulfatase N-terminal" evidence="7">
    <location>
        <begin position="26"/>
        <end position="363"/>
    </location>
</feature>
<accession>A0ABS3YEQ4</accession>
<evidence type="ECO:0000256" key="5">
    <source>
        <dbReference type="SAM" id="MobiDB-lite"/>
    </source>
</evidence>